<dbReference type="Proteomes" id="UP000887569">
    <property type="component" value="Unplaced"/>
</dbReference>
<evidence type="ECO:0000313" key="2">
    <source>
        <dbReference type="WBParaSite" id="PgR044_g064_t01"/>
    </source>
</evidence>
<organism evidence="1 2">
    <name type="scientific">Parascaris univalens</name>
    <name type="common">Nematode worm</name>
    <dbReference type="NCBI Taxonomy" id="6257"/>
    <lineage>
        <taxon>Eukaryota</taxon>
        <taxon>Metazoa</taxon>
        <taxon>Ecdysozoa</taxon>
        <taxon>Nematoda</taxon>
        <taxon>Chromadorea</taxon>
        <taxon>Rhabditida</taxon>
        <taxon>Spirurina</taxon>
        <taxon>Ascaridomorpha</taxon>
        <taxon>Ascaridoidea</taxon>
        <taxon>Ascarididae</taxon>
        <taxon>Parascaris</taxon>
    </lineage>
</organism>
<dbReference type="AlphaFoldDB" id="A0A915BKL4"/>
<accession>A0A915BKL4</accession>
<sequence>MFLDLISTFTCAACSDHMARLAFRLHSVEGAISAAACLVLFHCDIQCLVDHESILSCVNHFNDLQNAVIIEREVSNS</sequence>
<proteinExistence type="predicted"/>
<evidence type="ECO:0000313" key="1">
    <source>
        <dbReference type="Proteomes" id="UP000887569"/>
    </source>
</evidence>
<dbReference type="WBParaSite" id="PgR044_g064_t01">
    <property type="protein sequence ID" value="PgR044_g064_t01"/>
    <property type="gene ID" value="PgR044_g064"/>
</dbReference>
<reference evidence="2" key="1">
    <citation type="submission" date="2022-11" db="UniProtKB">
        <authorList>
            <consortium name="WormBaseParasite"/>
        </authorList>
    </citation>
    <scope>IDENTIFICATION</scope>
</reference>
<protein>
    <submittedName>
        <fullName evidence="2">Uncharacterized protein</fullName>
    </submittedName>
</protein>
<name>A0A915BKL4_PARUN</name>
<keyword evidence="1" id="KW-1185">Reference proteome</keyword>